<gene>
    <name evidence="1" type="ORF">ILEXP_LOCUS27072</name>
</gene>
<accession>A0ABC8SRH2</accession>
<reference evidence="1 2" key="1">
    <citation type="submission" date="2024-02" db="EMBL/GenBank/DDBJ databases">
        <authorList>
            <person name="Vignale AGUSTIN F."/>
            <person name="Sosa J E."/>
            <person name="Modenutti C."/>
        </authorList>
    </citation>
    <scope>NUCLEOTIDE SEQUENCE [LARGE SCALE GENOMIC DNA]</scope>
</reference>
<dbReference type="EMBL" id="CAUOFW020003170">
    <property type="protein sequence ID" value="CAK9158430.1"/>
    <property type="molecule type" value="Genomic_DNA"/>
</dbReference>
<protein>
    <submittedName>
        <fullName evidence="1">Uncharacterized protein</fullName>
    </submittedName>
</protein>
<keyword evidence="2" id="KW-1185">Reference proteome</keyword>
<dbReference type="Proteomes" id="UP001642360">
    <property type="component" value="Unassembled WGS sequence"/>
</dbReference>
<name>A0ABC8SRH2_9AQUA</name>
<evidence type="ECO:0000313" key="1">
    <source>
        <dbReference type="EMBL" id="CAK9158430.1"/>
    </source>
</evidence>
<organism evidence="1 2">
    <name type="scientific">Ilex paraguariensis</name>
    <name type="common">yerba mate</name>
    <dbReference type="NCBI Taxonomy" id="185542"/>
    <lineage>
        <taxon>Eukaryota</taxon>
        <taxon>Viridiplantae</taxon>
        <taxon>Streptophyta</taxon>
        <taxon>Embryophyta</taxon>
        <taxon>Tracheophyta</taxon>
        <taxon>Spermatophyta</taxon>
        <taxon>Magnoliopsida</taxon>
        <taxon>eudicotyledons</taxon>
        <taxon>Gunneridae</taxon>
        <taxon>Pentapetalae</taxon>
        <taxon>asterids</taxon>
        <taxon>campanulids</taxon>
        <taxon>Aquifoliales</taxon>
        <taxon>Aquifoliaceae</taxon>
        <taxon>Ilex</taxon>
    </lineage>
</organism>
<comment type="caution">
    <text evidence="1">The sequence shown here is derived from an EMBL/GenBank/DDBJ whole genome shotgun (WGS) entry which is preliminary data.</text>
</comment>
<dbReference type="AlphaFoldDB" id="A0ABC8SRH2"/>
<evidence type="ECO:0000313" key="2">
    <source>
        <dbReference type="Proteomes" id="UP001642360"/>
    </source>
</evidence>
<sequence>MPAPEVVEDGSIPFCCLQHRTLKAVIKMENITILTTLISTLNARGLSCFVTSIGLGGSCSSGIPPQTFLFPTIDISLTLLKTPPVGTLPNKLFRERFGYRMLFIEGKRREWFPQKHFLADLGTRGAYNHQWFLEFLPDNLQILRSMPAPEVVEDGSIPFCCLQHRTLKAVIKMENITILTTLISTLNARGLSCFVTSIGLGGSCSSGIPPQTFLFPTIDISLTLLKTPPVGTLPNKLFRERFGYRMLFIEGKRREWFPQKHFLADLGTRGAYNHQWFLEFLPDNLVLEISNAFIWCA</sequence>
<proteinExistence type="predicted"/>